<name>A0ABQ4ZPJ9_9ASTR</name>
<reference evidence="2" key="2">
    <citation type="submission" date="2022-01" db="EMBL/GenBank/DDBJ databases">
        <authorList>
            <person name="Yamashiro T."/>
            <person name="Shiraishi A."/>
            <person name="Satake H."/>
            <person name="Nakayama K."/>
        </authorList>
    </citation>
    <scope>NUCLEOTIDE SEQUENCE</scope>
</reference>
<dbReference type="Proteomes" id="UP001151760">
    <property type="component" value="Unassembled WGS sequence"/>
</dbReference>
<keyword evidence="3" id="KW-1185">Reference proteome</keyword>
<evidence type="ECO:0000259" key="1">
    <source>
        <dbReference type="Pfam" id="PF07727"/>
    </source>
</evidence>
<gene>
    <name evidence="2" type="ORF">Tco_0773561</name>
</gene>
<dbReference type="Pfam" id="PF07727">
    <property type="entry name" value="RVT_2"/>
    <property type="match status" value="1"/>
</dbReference>
<feature type="domain" description="Reverse transcriptase Ty1/copia-type" evidence="1">
    <location>
        <begin position="3"/>
        <end position="64"/>
    </location>
</feature>
<accession>A0ABQ4ZPJ9</accession>
<dbReference type="EMBL" id="BQNB010011466">
    <property type="protein sequence ID" value="GJS90925.1"/>
    <property type="molecule type" value="Genomic_DNA"/>
</dbReference>
<evidence type="ECO:0000313" key="2">
    <source>
        <dbReference type="EMBL" id="GJS90925.1"/>
    </source>
</evidence>
<dbReference type="InterPro" id="IPR013103">
    <property type="entry name" value="RVT_2"/>
</dbReference>
<protein>
    <submittedName>
        <fullName evidence="2">Uncharacterized mitochondrial protein-like protein</fullName>
    </submittedName>
</protein>
<proteinExistence type="predicted"/>
<evidence type="ECO:0000313" key="3">
    <source>
        <dbReference type="Proteomes" id="UP001151760"/>
    </source>
</evidence>
<sequence>MCTEFEKMMHKKFQISSMGELTFFLGLQVTQKDDGIFISQDKYVDEILKKFGFSTMRIASTPMETSKPLLKDEEAEDVDVH</sequence>
<reference evidence="2" key="1">
    <citation type="journal article" date="2022" name="Int. J. Mol. Sci.">
        <title>Draft Genome of Tanacetum Coccineum: Genomic Comparison of Closely Related Tanacetum-Family Plants.</title>
        <authorList>
            <person name="Yamashiro T."/>
            <person name="Shiraishi A."/>
            <person name="Nakayama K."/>
            <person name="Satake H."/>
        </authorList>
    </citation>
    <scope>NUCLEOTIDE SEQUENCE</scope>
</reference>
<organism evidence="2 3">
    <name type="scientific">Tanacetum coccineum</name>
    <dbReference type="NCBI Taxonomy" id="301880"/>
    <lineage>
        <taxon>Eukaryota</taxon>
        <taxon>Viridiplantae</taxon>
        <taxon>Streptophyta</taxon>
        <taxon>Embryophyta</taxon>
        <taxon>Tracheophyta</taxon>
        <taxon>Spermatophyta</taxon>
        <taxon>Magnoliopsida</taxon>
        <taxon>eudicotyledons</taxon>
        <taxon>Gunneridae</taxon>
        <taxon>Pentapetalae</taxon>
        <taxon>asterids</taxon>
        <taxon>campanulids</taxon>
        <taxon>Asterales</taxon>
        <taxon>Asteraceae</taxon>
        <taxon>Asteroideae</taxon>
        <taxon>Anthemideae</taxon>
        <taxon>Anthemidinae</taxon>
        <taxon>Tanacetum</taxon>
    </lineage>
</organism>
<comment type="caution">
    <text evidence="2">The sequence shown here is derived from an EMBL/GenBank/DDBJ whole genome shotgun (WGS) entry which is preliminary data.</text>
</comment>